<keyword evidence="4" id="KW-0564">Palmitate</keyword>
<dbReference type="InterPro" id="IPR006059">
    <property type="entry name" value="SBP"/>
</dbReference>
<evidence type="ECO:0000256" key="6">
    <source>
        <dbReference type="SAM" id="MobiDB-lite"/>
    </source>
</evidence>
<evidence type="ECO:0000256" key="4">
    <source>
        <dbReference type="ARBA" id="ARBA00023139"/>
    </source>
</evidence>
<comment type="caution">
    <text evidence="8">The sequence shown here is derived from an EMBL/GenBank/DDBJ whole genome shotgun (WGS) entry which is preliminary data.</text>
</comment>
<feature type="region of interest" description="Disordered" evidence="6">
    <location>
        <begin position="26"/>
        <end position="58"/>
    </location>
</feature>
<evidence type="ECO:0000256" key="5">
    <source>
        <dbReference type="ARBA" id="ARBA00023288"/>
    </source>
</evidence>
<dbReference type="PANTHER" id="PTHR43649">
    <property type="entry name" value="ARABINOSE-BINDING PROTEIN-RELATED"/>
    <property type="match status" value="1"/>
</dbReference>
<dbReference type="Gene3D" id="3.40.190.10">
    <property type="entry name" value="Periplasmic binding protein-like II"/>
    <property type="match status" value="1"/>
</dbReference>
<organism evidence="8 9">
    <name type="scientific">Paenibacillus thailandensis</name>
    <dbReference type="NCBI Taxonomy" id="393250"/>
    <lineage>
        <taxon>Bacteria</taxon>
        <taxon>Bacillati</taxon>
        <taxon>Bacillota</taxon>
        <taxon>Bacilli</taxon>
        <taxon>Bacillales</taxon>
        <taxon>Paenibacillaceae</taxon>
        <taxon>Paenibacillus</taxon>
    </lineage>
</organism>
<evidence type="ECO:0000313" key="8">
    <source>
        <dbReference type="EMBL" id="MFD2662879.1"/>
    </source>
</evidence>
<keyword evidence="1" id="KW-1003">Cell membrane</keyword>
<evidence type="ECO:0000256" key="2">
    <source>
        <dbReference type="ARBA" id="ARBA00022729"/>
    </source>
</evidence>
<feature type="chain" id="PRO_5046440945" evidence="7">
    <location>
        <begin position="22"/>
        <end position="456"/>
    </location>
</feature>
<name>A0ABW5R2L4_9BACL</name>
<sequence>MKKKFNLAVALVLLFASLLSACSGGTGGSTPPAESSSAPSAGAGSNEGEQQAGGEASAYEIPEGTTITLVNGGGTSVEKQMEMYGNALKKKFPQVNFDIRASTKELNIDKMILNGDKFDIFVRSIGSIFYEMPKHNIQYDMTELMKRHNVDLGGIDPVLVDSMTTNAGGQMWGIPFLNSTLVLYYNKDMFDAFGVEYPKDGMTWDEVYETAKQFNQTKDGVQYIGLEYSNHHIVKLNNLGLSYVNPDTNLSTYDDERWKTVLDVFYKPTQDPGYQTFMAQNENKMASGQFYEGRAAMVVTLVHHAGSEDFEKFDFDWDMVAAPTFTENPGVGGQAYPEYAAIPAFSENKDAAMEVIKYLISDGFQLEFSKNGNMPVSLNKDVQAAYGTAKYEGKNQTAVFYNQFAPVMRKSPYDNDVEKKLTQYINDLALGNMNVNTLLQKAKEEADKVIAEKSGQ</sequence>
<feature type="compositionally biased region" description="Low complexity" evidence="6">
    <location>
        <begin position="26"/>
        <end position="44"/>
    </location>
</feature>
<feature type="signal peptide" evidence="7">
    <location>
        <begin position="1"/>
        <end position="21"/>
    </location>
</feature>
<dbReference type="PROSITE" id="PS51257">
    <property type="entry name" value="PROKAR_LIPOPROTEIN"/>
    <property type="match status" value="1"/>
</dbReference>
<keyword evidence="5" id="KW-0449">Lipoprotein</keyword>
<keyword evidence="9" id="KW-1185">Reference proteome</keyword>
<evidence type="ECO:0000256" key="3">
    <source>
        <dbReference type="ARBA" id="ARBA00023136"/>
    </source>
</evidence>
<evidence type="ECO:0000256" key="1">
    <source>
        <dbReference type="ARBA" id="ARBA00022475"/>
    </source>
</evidence>
<reference evidence="9" key="1">
    <citation type="journal article" date="2019" name="Int. J. Syst. Evol. Microbiol.">
        <title>The Global Catalogue of Microorganisms (GCM) 10K type strain sequencing project: providing services to taxonomists for standard genome sequencing and annotation.</title>
        <authorList>
            <consortium name="The Broad Institute Genomics Platform"/>
            <consortium name="The Broad Institute Genome Sequencing Center for Infectious Disease"/>
            <person name="Wu L."/>
            <person name="Ma J."/>
        </authorList>
    </citation>
    <scope>NUCLEOTIDE SEQUENCE [LARGE SCALE GENOMIC DNA]</scope>
    <source>
        <strain evidence="9">TISTR 1827</strain>
    </source>
</reference>
<evidence type="ECO:0000313" key="9">
    <source>
        <dbReference type="Proteomes" id="UP001597493"/>
    </source>
</evidence>
<dbReference type="Pfam" id="PF01547">
    <property type="entry name" value="SBP_bac_1"/>
    <property type="match status" value="1"/>
</dbReference>
<dbReference type="PANTHER" id="PTHR43649:SF33">
    <property type="entry name" value="POLYGALACTURONAN_RHAMNOGALACTURONAN-BINDING PROTEIN YTCQ"/>
    <property type="match status" value="1"/>
</dbReference>
<dbReference type="RefSeq" id="WP_379277878.1">
    <property type="nucleotide sequence ID" value="NZ_JBHUGT010000016.1"/>
</dbReference>
<dbReference type="InterPro" id="IPR050490">
    <property type="entry name" value="Bact_solute-bd_prot1"/>
</dbReference>
<evidence type="ECO:0000256" key="7">
    <source>
        <dbReference type="SAM" id="SignalP"/>
    </source>
</evidence>
<keyword evidence="2 7" id="KW-0732">Signal</keyword>
<protein>
    <submittedName>
        <fullName evidence="8">ABC transporter substrate-binding protein</fullName>
    </submittedName>
</protein>
<dbReference type="Proteomes" id="UP001597493">
    <property type="component" value="Unassembled WGS sequence"/>
</dbReference>
<keyword evidence="3" id="KW-0472">Membrane</keyword>
<dbReference type="EMBL" id="JBHUMY010000033">
    <property type="protein sequence ID" value="MFD2662879.1"/>
    <property type="molecule type" value="Genomic_DNA"/>
</dbReference>
<accession>A0ABW5R2L4</accession>
<dbReference type="SUPFAM" id="SSF53850">
    <property type="entry name" value="Periplasmic binding protein-like II"/>
    <property type="match status" value="1"/>
</dbReference>
<gene>
    <name evidence="8" type="ORF">ACFSW5_21725</name>
</gene>
<proteinExistence type="predicted"/>